<keyword evidence="4" id="KW-1185">Reference proteome</keyword>
<sequence length="66" mass="6926">MLITLSLPLFNLDFLPTVKTTPQSPDGRASRSQTDSGPGPAVAASKENLPVLNTRIICPGSTDSET</sequence>
<protein>
    <submittedName>
        <fullName evidence="3">Uncharacterized protein</fullName>
    </submittedName>
</protein>
<dbReference type="Proteomes" id="UP000551758">
    <property type="component" value="Unassembled WGS sequence"/>
</dbReference>
<dbReference type="AlphaFoldDB" id="A0A7J7EXB8"/>
<gene>
    <name evidence="3" type="ORF">HPG69_009716</name>
</gene>
<feature type="chain" id="PRO_5029749468" evidence="2">
    <location>
        <begin position="21"/>
        <end position="66"/>
    </location>
</feature>
<feature type="compositionally biased region" description="Polar residues" evidence="1">
    <location>
        <begin position="18"/>
        <end position="36"/>
    </location>
</feature>
<evidence type="ECO:0000313" key="3">
    <source>
        <dbReference type="EMBL" id="KAF5920462.1"/>
    </source>
</evidence>
<evidence type="ECO:0000256" key="1">
    <source>
        <dbReference type="SAM" id="MobiDB-lite"/>
    </source>
</evidence>
<proteinExistence type="predicted"/>
<feature type="region of interest" description="Disordered" evidence="1">
    <location>
        <begin position="16"/>
        <end position="48"/>
    </location>
</feature>
<reference evidence="3 4" key="1">
    <citation type="journal article" date="2020" name="Mol. Biol. Evol.">
        <title>Interspecific Gene Flow and the Evolution of Specialization in Black and White Rhinoceros.</title>
        <authorList>
            <person name="Moodley Y."/>
            <person name="Westbury M.V."/>
            <person name="Russo I.M."/>
            <person name="Gopalakrishnan S."/>
            <person name="Rakotoarivelo A."/>
            <person name="Olsen R.A."/>
            <person name="Prost S."/>
            <person name="Tunstall T."/>
            <person name="Ryder O.A."/>
            <person name="Dalen L."/>
            <person name="Bruford M.W."/>
        </authorList>
    </citation>
    <scope>NUCLEOTIDE SEQUENCE [LARGE SCALE GENOMIC DNA]</scope>
    <source>
        <strain evidence="3">SBR-YM</strain>
        <tissue evidence="3">Skin</tissue>
    </source>
</reference>
<evidence type="ECO:0000256" key="2">
    <source>
        <dbReference type="SAM" id="SignalP"/>
    </source>
</evidence>
<feature type="signal peptide" evidence="2">
    <location>
        <begin position="1"/>
        <end position="20"/>
    </location>
</feature>
<evidence type="ECO:0000313" key="4">
    <source>
        <dbReference type="Proteomes" id="UP000551758"/>
    </source>
</evidence>
<dbReference type="EMBL" id="JACDTQ010002022">
    <property type="protein sequence ID" value="KAF5920462.1"/>
    <property type="molecule type" value="Genomic_DNA"/>
</dbReference>
<accession>A0A7J7EXB8</accession>
<keyword evidence="2" id="KW-0732">Signal</keyword>
<comment type="caution">
    <text evidence="3">The sequence shown here is derived from an EMBL/GenBank/DDBJ whole genome shotgun (WGS) entry which is preliminary data.</text>
</comment>
<name>A0A7J7EXB8_DICBM</name>
<organism evidence="3 4">
    <name type="scientific">Diceros bicornis minor</name>
    <name type="common">South-central black rhinoceros</name>
    <dbReference type="NCBI Taxonomy" id="77932"/>
    <lineage>
        <taxon>Eukaryota</taxon>
        <taxon>Metazoa</taxon>
        <taxon>Chordata</taxon>
        <taxon>Craniata</taxon>
        <taxon>Vertebrata</taxon>
        <taxon>Euteleostomi</taxon>
        <taxon>Mammalia</taxon>
        <taxon>Eutheria</taxon>
        <taxon>Laurasiatheria</taxon>
        <taxon>Perissodactyla</taxon>
        <taxon>Rhinocerotidae</taxon>
        <taxon>Diceros</taxon>
    </lineage>
</organism>